<dbReference type="InterPro" id="IPR050173">
    <property type="entry name" value="ABC_transporter_C-like"/>
</dbReference>
<evidence type="ECO:0000256" key="2">
    <source>
        <dbReference type="ARBA" id="ARBA00022840"/>
    </source>
</evidence>
<dbReference type="FunFam" id="3.40.50.300:FF:003492">
    <property type="entry name" value="AGAP012735-PA"/>
    <property type="match status" value="1"/>
</dbReference>
<dbReference type="AlphaFoldDB" id="A0A6P7GQT5"/>
<accession>A0A6P7GQT5</accession>
<dbReference type="GO" id="GO:0016887">
    <property type="term" value="F:ATP hydrolysis activity"/>
    <property type="evidence" value="ECO:0007669"/>
    <property type="project" value="InterPro"/>
</dbReference>
<evidence type="ECO:0000313" key="4">
    <source>
        <dbReference type="RefSeq" id="XP_028151939.1"/>
    </source>
</evidence>
<reference evidence="4" key="1">
    <citation type="submission" date="2025-08" db="UniProtKB">
        <authorList>
            <consortium name="RefSeq"/>
        </authorList>
    </citation>
    <scope>IDENTIFICATION</scope>
    <source>
        <tissue evidence="4">Whole insect</tissue>
    </source>
</reference>
<dbReference type="PANTHER" id="PTHR24223:SF415">
    <property type="entry name" value="FI20190P1"/>
    <property type="match status" value="1"/>
</dbReference>
<dbReference type="Pfam" id="PF00005">
    <property type="entry name" value="ABC_tran"/>
    <property type="match status" value="1"/>
</dbReference>
<sequence>QVITNKGGSNFSAGQRQLICLAKAIIRNNKILVMDEATTNVDIHTDILIQETIRERLKDCTVITIAHRLNTIMDSDRILVMDAGQIMEYDHAFKLLENGEGYFSKMVEETGSTMKETLREMAKNDYQAKKTIIKNIP</sequence>
<dbReference type="InterPro" id="IPR003439">
    <property type="entry name" value="ABC_transporter-like_ATP-bd"/>
</dbReference>
<feature type="non-terminal residue" evidence="4">
    <location>
        <position position="1"/>
    </location>
</feature>
<name>A0A6P7GQT5_DIAVI</name>
<protein>
    <submittedName>
        <fullName evidence="4">Multidrug resistance-associated protein 4-like</fullName>
    </submittedName>
</protein>
<keyword evidence="2" id="KW-0067">ATP-binding</keyword>
<dbReference type="InterPro" id="IPR027417">
    <property type="entry name" value="P-loop_NTPase"/>
</dbReference>
<dbReference type="Gene3D" id="3.40.50.300">
    <property type="entry name" value="P-loop containing nucleotide triphosphate hydrolases"/>
    <property type="match status" value="1"/>
</dbReference>
<dbReference type="RefSeq" id="XP_028151939.1">
    <property type="nucleotide sequence ID" value="XM_028296138.1"/>
</dbReference>
<dbReference type="PANTHER" id="PTHR24223">
    <property type="entry name" value="ATP-BINDING CASSETTE SUB-FAMILY C"/>
    <property type="match status" value="1"/>
</dbReference>
<keyword evidence="1" id="KW-0547">Nucleotide-binding</keyword>
<evidence type="ECO:0000259" key="3">
    <source>
        <dbReference type="Pfam" id="PF00005"/>
    </source>
</evidence>
<dbReference type="InParanoid" id="A0A6P7GQT5"/>
<gene>
    <name evidence="4" type="primary">LOC114345319</name>
</gene>
<dbReference type="GO" id="GO:0042626">
    <property type="term" value="F:ATPase-coupled transmembrane transporter activity"/>
    <property type="evidence" value="ECO:0007669"/>
    <property type="project" value="TreeGrafter"/>
</dbReference>
<proteinExistence type="predicted"/>
<evidence type="ECO:0000256" key="1">
    <source>
        <dbReference type="ARBA" id="ARBA00022741"/>
    </source>
</evidence>
<dbReference type="SUPFAM" id="SSF52540">
    <property type="entry name" value="P-loop containing nucleoside triphosphate hydrolases"/>
    <property type="match status" value="1"/>
</dbReference>
<dbReference type="GO" id="GO:0016020">
    <property type="term" value="C:membrane"/>
    <property type="evidence" value="ECO:0007669"/>
    <property type="project" value="TreeGrafter"/>
</dbReference>
<feature type="domain" description="ABC transporter" evidence="3">
    <location>
        <begin position="6"/>
        <end position="39"/>
    </location>
</feature>
<organism evidence="4">
    <name type="scientific">Diabrotica virgifera virgifera</name>
    <name type="common">western corn rootworm</name>
    <dbReference type="NCBI Taxonomy" id="50390"/>
    <lineage>
        <taxon>Eukaryota</taxon>
        <taxon>Metazoa</taxon>
        <taxon>Ecdysozoa</taxon>
        <taxon>Arthropoda</taxon>
        <taxon>Hexapoda</taxon>
        <taxon>Insecta</taxon>
        <taxon>Pterygota</taxon>
        <taxon>Neoptera</taxon>
        <taxon>Endopterygota</taxon>
        <taxon>Coleoptera</taxon>
        <taxon>Polyphaga</taxon>
        <taxon>Cucujiformia</taxon>
        <taxon>Chrysomeloidea</taxon>
        <taxon>Chrysomelidae</taxon>
        <taxon>Galerucinae</taxon>
        <taxon>Diabroticina</taxon>
        <taxon>Diabroticites</taxon>
        <taxon>Diabrotica</taxon>
    </lineage>
</organism>
<dbReference type="GO" id="GO:0005524">
    <property type="term" value="F:ATP binding"/>
    <property type="evidence" value="ECO:0007669"/>
    <property type="project" value="UniProtKB-KW"/>
</dbReference>